<dbReference type="KEGG" id="csq:CSCA_3006"/>
<dbReference type="RefSeq" id="WP_029160922.1">
    <property type="nucleotide sequence ID" value="NZ_CP009933.1"/>
</dbReference>
<dbReference type="STRING" id="1548.CSCA_3006"/>
<accession>A0A0E3GRD5</accession>
<dbReference type="AlphaFoldDB" id="A0A0E3GRD5"/>
<evidence type="ECO:0000313" key="2">
    <source>
        <dbReference type="Proteomes" id="UP000033115"/>
    </source>
</evidence>
<proteinExistence type="predicted"/>
<dbReference type="HOGENOM" id="CLU_200312_0_0_9"/>
<gene>
    <name evidence="1" type="ORF">CSCA_3006</name>
</gene>
<organism evidence="1 2">
    <name type="scientific">Clostridium scatologenes</name>
    <dbReference type="NCBI Taxonomy" id="1548"/>
    <lineage>
        <taxon>Bacteria</taxon>
        <taxon>Bacillati</taxon>
        <taxon>Bacillota</taxon>
        <taxon>Clostridia</taxon>
        <taxon>Eubacteriales</taxon>
        <taxon>Clostridiaceae</taxon>
        <taxon>Clostridium</taxon>
    </lineage>
</organism>
<reference evidence="1 2" key="1">
    <citation type="journal article" date="2015" name="J. Biotechnol.">
        <title>Complete genome sequence of a malodorant-producing acetogen, Clostridium scatologenes ATCC 25775(T).</title>
        <authorList>
            <person name="Zhu Z."/>
            <person name="Guo T."/>
            <person name="Zheng H."/>
            <person name="Song T."/>
            <person name="Ouyang P."/>
            <person name="Xie J."/>
        </authorList>
    </citation>
    <scope>NUCLEOTIDE SEQUENCE [LARGE SCALE GENOMIC DNA]</scope>
    <source>
        <strain evidence="1 2">ATCC 25775</strain>
    </source>
</reference>
<sequence>MSTIAIAKQFNKRPSEIIGLDNLYEAFCFDEACLYIINEISKENSKTPKWNNENTNRTNNKDLINELLKAKK</sequence>
<dbReference type="Proteomes" id="UP000033115">
    <property type="component" value="Chromosome"/>
</dbReference>
<dbReference type="EMBL" id="CP009933">
    <property type="protein sequence ID" value="AKA70131.1"/>
    <property type="molecule type" value="Genomic_DNA"/>
</dbReference>
<evidence type="ECO:0000313" key="1">
    <source>
        <dbReference type="EMBL" id="AKA70131.1"/>
    </source>
</evidence>
<protein>
    <submittedName>
        <fullName evidence="1">Uncharacterized protein</fullName>
    </submittedName>
</protein>
<keyword evidence="2" id="KW-1185">Reference proteome</keyword>
<name>A0A0E3GRD5_CLOSL</name>